<evidence type="ECO:0000259" key="10">
    <source>
        <dbReference type="Pfam" id="PF03151"/>
    </source>
</evidence>
<comment type="subunit">
    <text evidence="4">Homooligomer.</text>
</comment>
<evidence type="ECO:0000256" key="2">
    <source>
        <dbReference type="ARBA" id="ARBA00004477"/>
    </source>
</evidence>
<comment type="function">
    <text evidence="1">Involved in the import of GDP-mannose from the cytoplasm into the Golgi lumen.</text>
</comment>
<dbReference type="EMBL" id="WNWS01000147">
    <property type="protein sequence ID" value="KAE9977791.1"/>
    <property type="molecule type" value="Genomic_DNA"/>
</dbReference>
<evidence type="ECO:0000313" key="11">
    <source>
        <dbReference type="EMBL" id="KAE9977791.1"/>
    </source>
</evidence>
<feature type="transmembrane region" description="Helical" evidence="9">
    <location>
        <begin position="78"/>
        <end position="97"/>
    </location>
</feature>
<dbReference type="PANTHER" id="PTHR11132">
    <property type="entry name" value="SOLUTE CARRIER FAMILY 35"/>
    <property type="match status" value="1"/>
</dbReference>
<gene>
    <name evidence="12" type="ORF">EG327_001410</name>
    <name evidence="11" type="ORF">EG328_001824</name>
</gene>
<feature type="transmembrane region" description="Helical" evidence="9">
    <location>
        <begin position="133"/>
        <end position="155"/>
    </location>
</feature>
<comment type="similarity">
    <text evidence="3">Belongs to the TPT transporter family. SLC35D subfamily.</text>
</comment>
<feature type="transmembrane region" description="Helical" evidence="9">
    <location>
        <begin position="38"/>
        <end position="58"/>
    </location>
</feature>
<comment type="caution">
    <text evidence="11">The sequence shown here is derived from an EMBL/GenBank/DDBJ whole genome shotgun (WGS) entry which is preliminary data.</text>
</comment>
<organism evidence="11 13">
    <name type="scientific">Venturia inaequalis</name>
    <name type="common">Apple scab fungus</name>
    <dbReference type="NCBI Taxonomy" id="5025"/>
    <lineage>
        <taxon>Eukaryota</taxon>
        <taxon>Fungi</taxon>
        <taxon>Dikarya</taxon>
        <taxon>Ascomycota</taxon>
        <taxon>Pezizomycotina</taxon>
        <taxon>Dothideomycetes</taxon>
        <taxon>Pleosporomycetidae</taxon>
        <taxon>Venturiales</taxon>
        <taxon>Venturiaceae</taxon>
        <taxon>Venturia</taxon>
    </lineage>
</organism>
<evidence type="ECO:0000313" key="14">
    <source>
        <dbReference type="Proteomes" id="UP000490939"/>
    </source>
</evidence>
<dbReference type="Pfam" id="PF03151">
    <property type="entry name" value="TPT"/>
    <property type="match status" value="1"/>
</dbReference>
<feature type="transmembrane region" description="Helical" evidence="9">
    <location>
        <begin position="360"/>
        <end position="381"/>
    </location>
</feature>
<reference evidence="11 13" key="1">
    <citation type="submission" date="2018-12" db="EMBL/GenBank/DDBJ databases">
        <title>Venturia inaequalis Genome Resource.</title>
        <authorList>
            <person name="Lichtner F.J."/>
        </authorList>
    </citation>
    <scope>NUCLEOTIDE SEQUENCE [LARGE SCALE GENOMIC DNA]</scope>
    <source>
        <strain evidence="11 13">120213</strain>
        <strain evidence="12 14">DMI_063113</strain>
    </source>
</reference>
<name>A0A8H3UWB9_VENIN</name>
<dbReference type="GO" id="GO:0005789">
    <property type="term" value="C:endoplasmic reticulum membrane"/>
    <property type="evidence" value="ECO:0007669"/>
    <property type="project" value="UniProtKB-SubCell"/>
</dbReference>
<comment type="subcellular location">
    <subcellularLocation>
        <location evidence="2">Endoplasmic reticulum membrane</location>
        <topology evidence="2">Multi-pass membrane protein</topology>
    </subcellularLocation>
</comment>
<feature type="compositionally biased region" description="Basic and acidic residues" evidence="8">
    <location>
        <begin position="1"/>
        <end position="12"/>
    </location>
</feature>
<evidence type="ECO:0000256" key="9">
    <source>
        <dbReference type="SAM" id="Phobius"/>
    </source>
</evidence>
<keyword evidence="6 9" id="KW-1133">Transmembrane helix</keyword>
<dbReference type="InterPro" id="IPR050186">
    <property type="entry name" value="TPT_transporter"/>
</dbReference>
<evidence type="ECO:0000313" key="13">
    <source>
        <dbReference type="Proteomes" id="UP000447873"/>
    </source>
</evidence>
<evidence type="ECO:0000256" key="7">
    <source>
        <dbReference type="ARBA" id="ARBA00023136"/>
    </source>
</evidence>
<feature type="transmembrane region" description="Helical" evidence="9">
    <location>
        <begin position="286"/>
        <end position="306"/>
    </location>
</feature>
<feature type="transmembrane region" description="Helical" evidence="9">
    <location>
        <begin position="167"/>
        <end position="184"/>
    </location>
</feature>
<feature type="transmembrane region" description="Helical" evidence="9">
    <location>
        <begin position="190"/>
        <end position="210"/>
    </location>
</feature>
<protein>
    <recommendedName>
        <fullName evidence="10">Sugar phosphate transporter domain-containing protein</fullName>
    </recommendedName>
</protein>
<evidence type="ECO:0000256" key="8">
    <source>
        <dbReference type="SAM" id="MobiDB-lite"/>
    </source>
</evidence>
<keyword evidence="7 9" id="KW-0472">Membrane</keyword>
<evidence type="ECO:0000313" key="12">
    <source>
        <dbReference type="EMBL" id="KAE9990412.1"/>
    </source>
</evidence>
<accession>A0A8H3UWB9</accession>
<evidence type="ECO:0000256" key="4">
    <source>
        <dbReference type="ARBA" id="ARBA00011182"/>
    </source>
</evidence>
<sequence length="404" mass="44551">MIQDEGDKERLSGESPMEARGPLLPLTEVTEQPQRPKVVVHSAVYVTAWIACSSGTILYNKWLLDTLGFRFPIVLTTWHMFFATVMTQLLAHTTTLLDSRHSLKMNREVYIRAIFPIGFFFSLSLIFGNKAYLYLSVAFIQMLKATNPVVVLVITWSLKIKPFDAKTLFNVSFIVLGVVIASFGEIKFVLAGFLCQVAATGFEATRLVLIEKLLSSFKMDPIVSMYYYAPICTLMNMAASMYFEIPDMSMTDIWNVGVPNLLANAMVAFLLNVSLVLLIGKTSSLVLTLCGVLKDILLVAASILIWGTPVSATQYFGYAIALSGLVYYKLGGEQLKQHIAGASRWWAELGMQRPRLRQGLVFLGIFLCAVVLVGGVGPRFVDTAPVKTKTEKGWLSGVLGSVGV</sequence>
<feature type="domain" description="Sugar phosphate transporter" evidence="10">
    <location>
        <begin position="43"/>
        <end position="328"/>
    </location>
</feature>
<evidence type="ECO:0000256" key="3">
    <source>
        <dbReference type="ARBA" id="ARBA00010425"/>
    </source>
</evidence>
<proteinExistence type="inferred from homology"/>
<feature type="transmembrane region" description="Helical" evidence="9">
    <location>
        <begin position="109"/>
        <end position="127"/>
    </location>
</feature>
<feature type="transmembrane region" description="Helical" evidence="9">
    <location>
        <begin position="261"/>
        <end position="279"/>
    </location>
</feature>
<keyword evidence="5 9" id="KW-0812">Transmembrane</keyword>
<evidence type="ECO:0000256" key="1">
    <source>
        <dbReference type="ARBA" id="ARBA00003420"/>
    </source>
</evidence>
<dbReference type="Proteomes" id="UP000447873">
    <property type="component" value="Unassembled WGS sequence"/>
</dbReference>
<dbReference type="AlphaFoldDB" id="A0A8H3UWB9"/>
<dbReference type="InterPro" id="IPR004853">
    <property type="entry name" value="Sugar_P_trans_dom"/>
</dbReference>
<evidence type="ECO:0000256" key="6">
    <source>
        <dbReference type="ARBA" id="ARBA00022989"/>
    </source>
</evidence>
<keyword evidence="14" id="KW-1185">Reference proteome</keyword>
<feature type="transmembrane region" description="Helical" evidence="9">
    <location>
        <begin position="312"/>
        <end position="330"/>
    </location>
</feature>
<dbReference type="EMBL" id="WNWR01000138">
    <property type="protein sequence ID" value="KAE9990412.1"/>
    <property type="molecule type" value="Genomic_DNA"/>
</dbReference>
<dbReference type="Proteomes" id="UP000490939">
    <property type="component" value="Unassembled WGS sequence"/>
</dbReference>
<evidence type="ECO:0000256" key="5">
    <source>
        <dbReference type="ARBA" id="ARBA00022692"/>
    </source>
</evidence>
<feature type="region of interest" description="Disordered" evidence="8">
    <location>
        <begin position="1"/>
        <end position="25"/>
    </location>
</feature>
<feature type="transmembrane region" description="Helical" evidence="9">
    <location>
        <begin position="222"/>
        <end position="241"/>
    </location>
</feature>